<dbReference type="SUPFAM" id="SSF101447">
    <property type="entry name" value="Formin homology 2 domain (FH2 domain)"/>
    <property type="match status" value="1"/>
</dbReference>
<organism evidence="3 4">
    <name type="scientific">Populus deltoides</name>
    <name type="common">Eastern poplar</name>
    <name type="synonym">Eastern cottonwood</name>
    <dbReference type="NCBI Taxonomy" id="3696"/>
    <lineage>
        <taxon>Eukaryota</taxon>
        <taxon>Viridiplantae</taxon>
        <taxon>Streptophyta</taxon>
        <taxon>Embryophyta</taxon>
        <taxon>Tracheophyta</taxon>
        <taxon>Spermatophyta</taxon>
        <taxon>Magnoliopsida</taxon>
        <taxon>eudicotyledons</taxon>
        <taxon>Gunneridae</taxon>
        <taxon>Pentapetalae</taxon>
        <taxon>rosids</taxon>
        <taxon>fabids</taxon>
        <taxon>Malpighiales</taxon>
        <taxon>Salicaceae</taxon>
        <taxon>Saliceae</taxon>
        <taxon>Populus</taxon>
    </lineage>
</organism>
<protein>
    <recommendedName>
        <fullName evidence="2">SANT domain-containing protein</fullName>
    </recommendedName>
</protein>
<feature type="region of interest" description="Disordered" evidence="1">
    <location>
        <begin position="1"/>
        <end position="46"/>
    </location>
</feature>
<dbReference type="PROSITE" id="PS51293">
    <property type="entry name" value="SANT"/>
    <property type="match status" value="1"/>
</dbReference>
<evidence type="ECO:0000256" key="1">
    <source>
        <dbReference type="SAM" id="MobiDB-lite"/>
    </source>
</evidence>
<evidence type="ECO:0000259" key="2">
    <source>
        <dbReference type="PROSITE" id="PS51293"/>
    </source>
</evidence>
<accession>A0A8T2ZHK4</accession>
<dbReference type="Proteomes" id="UP000807159">
    <property type="component" value="Chromosome 2"/>
</dbReference>
<evidence type="ECO:0000313" key="4">
    <source>
        <dbReference type="Proteomes" id="UP000807159"/>
    </source>
</evidence>
<dbReference type="AlphaFoldDB" id="A0A8T2ZHK4"/>
<comment type="caution">
    <text evidence="3">The sequence shown here is derived from an EMBL/GenBank/DDBJ whole genome shotgun (WGS) entry which is preliminary data.</text>
</comment>
<sequence length="304" mass="33665">MENQSDASKSPLSPPKPKEKHIRFNSPPPPPPPPPPPSKINIEGPHLPMIKDNVSCLRGTVEPERRPNMNGKNKNIDFNMHRKMENFEKMITEGVKKFVKEYYKKNPDEAWTDQEHELFIMGLRKYGRGNYGKISKNFVKTKNLQQVKNHANLVFRISGQLLKSSTRKGPNTKVGVAKSDPAAANIASTSYVVVPDVADAASGTNGVAEPETNAIVVDQIIGTTNRTTTLDLFPTSEPKPTLIMFPVTAPTFPVRSETESSDVPPNYAHESNLQDTHTYGSTVGGDLFPSYGELDLDLHLGSWY</sequence>
<proteinExistence type="predicted"/>
<dbReference type="CDD" id="cd00167">
    <property type="entry name" value="SANT"/>
    <property type="match status" value="1"/>
</dbReference>
<dbReference type="PANTHER" id="PTHR44042:SF15">
    <property type="entry name" value="DUPLICATED HOMEODOMAIN-LIKE SUPERFAMILY PROTEIN"/>
    <property type="match status" value="1"/>
</dbReference>
<feature type="domain" description="SANT" evidence="2">
    <location>
        <begin position="106"/>
        <end position="159"/>
    </location>
</feature>
<dbReference type="InterPro" id="IPR017884">
    <property type="entry name" value="SANT_dom"/>
</dbReference>
<reference evidence="3" key="1">
    <citation type="journal article" date="2021" name="J. Hered.">
        <title>Genome Assembly of Salicaceae Populus deltoides (Eastern Cottonwood) I-69 Based on Nanopore Sequencing and Hi-C Technologies.</title>
        <authorList>
            <person name="Bai S."/>
            <person name="Wu H."/>
            <person name="Zhang J."/>
            <person name="Pan Z."/>
            <person name="Zhao W."/>
            <person name="Li Z."/>
            <person name="Tong C."/>
        </authorList>
    </citation>
    <scope>NUCLEOTIDE SEQUENCE</scope>
    <source>
        <tissue evidence="3">Leaf</tissue>
    </source>
</reference>
<dbReference type="SUPFAM" id="SSF46689">
    <property type="entry name" value="Homeodomain-like"/>
    <property type="match status" value="1"/>
</dbReference>
<dbReference type="PANTHER" id="PTHR44042">
    <property type="entry name" value="DUPLICATED HOMEODOMAIN-LIKE SUPERFAMILY PROTEIN-RELATED"/>
    <property type="match status" value="1"/>
</dbReference>
<name>A0A8T2ZHK4_POPDE</name>
<dbReference type="Pfam" id="PF00249">
    <property type="entry name" value="Myb_DNA-binding"/>
    <property type="match status" value="1"/>
</dbReference>
<gene>
    <name evidence="3" type="ORF">H0E87_005102</name>
</gene>
<evidence type="ECO:0000313" key="3">
    <source>
        <dbReference type="EMBL" id="KAH8517013.1"/>
    </source>
</evidence>
<dbReference type="EMBL" id="JACEGQ020000002">
    <property type="protein sequence ID" value="KAH8517013.1"/>
    <property type="molecule type" value="Genomic_DNA"/>
</dbReference>
<keyword evidence="4" id="KW-1185">Reference proteome</keyword>
<dbReference type="InterPro" id="IPR009057">
    <property type="entry name" value="Homeodomain-like_sf"/>
</dbReference>
<dbReference type="SMART" id="SM00717">
    <property type="entry name" value="SANT"/>
    <property type="match status" value="1"/>
</dbReference>
<feature type="region of interest" description="Disordered" evidence="1">
    <location>
        <begin position="255"/>
        <end position="278"/>
    </location>
</feature>
<feature type="compositionally biased region" description="Low complexity" evidence="1">
    <location>
        <begin position="1"/>
        <end position="11"/>
    </location>
</feature>
<feature type="compositionally biased region" description="Polar residues" evidence="1">
    <location>
        <begin position="269"/>
        <end position="278"/>
    </location>
</feature>
<dbReference type="Gene3D" id="1.10.10.60">
    <property type="entry name" value="Homeodomain-like"/>
    <property type="match status" value="1"/>
</dbReference>
<feature type="compositionally biased region" description="Pro residues" evidence="1">
    <location>
        <begin position="26"/>
        <end position="38"/>
    </location>
</feature>
<dbReference type="InterPro" id="IPR001005">
    <property type="entry name" value="SANT/Myb"/>
</dbReference>